<reference evidence="1 2" key="1">
    <citation type="submission" date="2015-09" db="EMBL/GenBank/DDBJ databases">
        <title>Aphanizomenon flos-aquae WA102.</title>
        <authorList>
            <person name="Driscoll C."/>
        </authorList>
    </citation>
    <scope>NUCLEOTIDE SEQUENCE [LARGE SCALE GENOMIC DNA]</scope>
    <source>
        <strain evidence="1">WA102</strain>
    </source>
</reference>
<accession>A0A1B7WRA4</accession>
<gene>
    <name evidence="1" type="ORF">AN484_23240</name>
</gene>
<evidence type="ECO:0000313" key="2">
    <source>
        <dbReference type="Proteomes" id="UP000092093"/>
    </source>
</evidence>
<dbReference type="EMBL" id="LJOW01000194">
    <property type="protein sequence ID" value="OBQ39560.1"/>
    <property type="molecule type" value="Genomic_DNA"/>
</dbReference>
<protein>
    <submittedName>
        <fullName evidence="1">Uncharacterized protein</fullName>
    </submittedName>
</protein>
<evidence type="ECO:0000313" key="1">
    <source>
        <dbReference type="EMBL" id="OBQ39560.1"/>
    </source>
</evidence>
<dbReference type="Proteomes" id="UP000092093">
    <property type="component" value="Unassembled WGS sequence"/>
</dbReference>
<name>A0A1B7WRA4_APHFL</name>
<dbReference type="AlphaFoldDB" id="A0A1B7WRA4"/>
<organism evidence="1 2">
    <name type="scientific">Aphanizomenon flos-aquae WA102</name>
    <dbReference type="NCBI Taxonomy" id="1710896"/>
    <lineage>
        <taxon>Bacteria</taxon>
        <taxon>Bacillati</taxon>
        <taxon>Cyanobacteriota</taxon>
        <taxon>Cyanophyceae</taxon>
        <taxon>Nostocales</taxon>
        <taxon>Aphanizomenonaceae</taxon>
        <taxon>Aphanizomenon</taxon>
    </lineage>
</organism>
<sequence length="219" mass="25142">MTIELDDNDIILFSAIYLPKDIMSAVFDITMIAWSKVIASREINISSDEPIIAGYLGKAMTKEKNSRPKLKERIRIEEEVGTRSFPNLPKPKGRIDIKIIYSYNENEHFGMECKRVSSTEPNRYLATDYVREGVKRFVEGTYSLGHDYAAMLGFVIDGKINDCIDLICDRLNKYKNDICLKEDWVDEQSFGTTQNIYRTSHLQNGQDIISILHLFLVVS</sequence>
<comment type="caution">
    <text evidence="1">The sequence shown here is derived from an EMBL/GenBank/DDBJ whole genome shotgun (WGS) entry which is preliminary data.</text>
</comment>
<proteinExistence type="predicted"/>